<name>A0A4R6RAJ8_9BURK</name>
<dbReference type="InterPro" id="IPR052028">
    <property type="entry name" value="HipA_Ser/Thr_kinase"/>
</dbReference>
<evidence type="ECO:0000259" key="4">
    <source>
        <dbReference type="Pfam" id="PF07804"/>
    </source>
</evidence>
<keyword evidence="2" id="KW-0808">Transferase</keyword>
<sequence>MSADTLIAFLRQQANRPGGTARVPAGRVLEGLGISRPTLMRAVQDAGDQVIAMGQTRRRAYAARRPLRGQWAPLPVFQVDEQGEPRQIGRLHLAHGHGCWLEGDPGWPQAPDDPAAQGGWHEGLPCPLQDMRPEGFLGRAFARAHAALLQVPEDPREWSDDDTLHALSLLGSDAPGNLIVGEAAYQRWAAQRLTAESRATPQAERATTWLQRAADAMQTGHAGSSAAGEFPKFTASVQRAEGGTQHVLVKFSGLDDSPGSGRWADLLVCEHLALEALQQLGVPAARSRILQTGGRTFLEVDRFDRHGAHGRSPVCSWQAVGDTLLGDTSGPWPEAGRRLRQRGLIAKTDDASLRTLGLLWHFGRFIQNTDMHPGNLAFVPVDGRFQVAPAYDMLPMHHAPVRGVELPSRGFDVSLPLPDSFDVARPAAAAASAFWQRSSQDERIGAGFRDVCARNAEALERLRRVMG</sequence>
<evidence type="ECO:0000256" key="3">
    <source>
        <dbReference type="ARBA" id="ARBA00022777"/>
    </source>
</evidence>
<dbReference type="OrthoDB" id="8555656at2"/>
<dbReference type="InterPro" id="IPR012893">
    <property type="entry name" value="HipA-like_C"/>
</dbReference>
<feature type="domain" description="HipA-like C-terminal" evidence="4">
    <location>
        <begin position="224"/>
        <end position="399"/>
    </location>
</feature>
<proteinExistence type="inferred from homology"/>
<keyword evidence="6" id="KW-1185">Reference proteome</keyword>
<comment type="caution">
    <text evidence="5">The sequence shown here is derived from an EMBL/GenBank/DDBJ whole genome shotgun (WGS) entry which is preliminary data.</text>
</comment>
<dbReference type="PANTHER" id="PTHR37419">
    <property type="entry name" value="SERINE/THREONINE-PROTEIN KINASE TOXIN HIPA"/>
    <property type="match status" value="1"/>
</dbReference>
<dbReference type="GO" id="GO:0004674">
    <property type="term" value="F:protein serine/threonine kinase activity"/>
    <property type="evidence" value="ECO:0007669"/>
    <property type="project" value="TreeGrafter"/>
</dbReference>
<dbReference type="EMBL" id="SNXW01000005">
    <property type="protein sequence ID" value="TDP82935.1"/>
    <property type="molecule type" value="Genomic_DNA"/>
</dbReference>
<evidence type="ECO:0000256" key="1">
    <source>
        <dbReference type="ARBA" id="ARBA00010164"/>
    </source>
</evidence>
<dbReference type="GO" id="GO:0005829">
    <property type="term" value="C:cytosol"/>
    <property type="evidence" value="ECO:0007669"/>
    <property type="project" value="TreeGrafter"/>
</dbReference>
<dbReference type="Pfam" id="PF07804">
    <property type="entry name" value="HipA_C"/>
    <property type="match status" value="1"/>
</dbReference>
<dbReference type="NCBIfam" id="NF007297">
    <property type="entry name" value="PRK09775.1"/>
    <property type="match status" value="1"/>
</dbReference>
<comment type="similarity">
    <text evidence="1">Belongs to the HipA Ser/Thr kinase family.</text>
</comment>
<evidence type="ECO:0000313" key="5">
    <source>
        <dbReference type="EMBL" id="TDP82935.1"/>
    </source>
</evidence>
<accession>A0A4R6RAJ8</accession>
<organism evidence="5 6">
    <name type="scientific">Aquabacterium commune</name>
    <dbReference type="NCBI Taxonomy" id="70586"/>
    <lineage>
        <taxon>Bacteria</taxon>
        <taxon>Pseudomonadati</taxon>
        <taxon>Pseudomonadota</taxon>
        <taxon>Betaproteobacteria</taxon>
        <taxon>Burkholderiales</taxon>
        <taxon>Aquabacterium</taxon>
    </lineage>
</organism>
<protein>
    <submittedName>
        <fullName evidence="5">HipA-like protein</fullName>
    </submittedName>
</protein>
<dbReference type="RefSeq" id="WP_133608919.1">
    <property type="nucleotide sequence ID" value="NZ_SNXW01000005.1"/>
</dbReference>
<dbReference type="PANTHER" id="PTHR37419:SF8">
    <property type="entry name" value="TOXIN YJJJ"/>
    <property type="match status" value="1"/>
</dbReference>
<keyword evidence="3" id="KW-0418">Kinase</keyword>
<dbReference type="AlphaFoldDB" id="A0A4R6RAJ8"/>
<reference evidence="5 6" key="1">
    <citation type="submission" date="2019-03" db="EMBL/GenBank/DDBJ databases">
        <title>Genomic Encyclopedia of Type Strains, Phase IV (KMG-IV): sequencing the most valuable type-strain genomes for metagenomic binning, comparative biology and taxonomic classification.</title>
        <authorList>
            <person name="Goeker M."/>
        </authorList>
    </citation>
    <scope>NUCLEOTIDE SEQUENCE [LARGE SCALE GENOMIC DNA]</scope>
    <source>
        <strain evidence="5 6">DSM 11901</strain>
    </source>
</reference>
<dbReference type="Proteomes" id="UP000294593">
    <property type="component" value="Unassembled WGS sequence"/>
</dbReference>
<evidence type="ECO:0000256" key="2">
    <source>
        <dbReference type="ARBA" id="ARBA00022679"/>
    </source>
</evidence>
<gene>
    <name evidence="5" type="ORF">EV672_105122</name>
</gene>
<evidence type="ECO:0000313" key="6">
    <source>
        <dbReference type="Proteomes" id="UP000294593"/>
    </source>
</evidence>